<dbReference type="GO" id="GO:0070180">
    <property type="term" value="F:large ribosomal subunit rRNA binding"/>
    <property type="evidence" value="ECO:0007669"/>
    <property type="project" value="TreeGrafter"/>
</dbReference>
<name>A0A0M0LQA8_9EUKA</name>
<dbReference type="SMART" id="SM01374">
    <property type="entry name" value="Ribosomal_L14"/>
    <property type="match status" value="1"/>
</dbReference>
<protein>
    <submittedName>
        <fullName evidence="5">50s ribosomal protein l14</fullName>
    </submittedName>
</protein>
<dbReference type="EMBL" id="JWZX01000393">
    <property type="protein sequence ID" value="KOO53072.1"/>
    <property type="molecule type" value="Genomic_DNA"/>
</dbReference>
<comment type="caution">
    <text evidence="5">The sequence shown here is derived from an EMBL/GenBank/DDBJ whole genome shotgun (WGS) entry which is preliminary data.</text>
</comment>
<keyword evidence="2 4" id="KW-0689">Ribosomal protein</keyword>
<dbReference type="InterPro" id="IPR036853">
    <property type="entry name" value="Ribosomal_uL14_sf"/>
</dbReference>
<dbReference type="InterPro" id="IPR005745">
    <property type="entry name" value="Ribosomal_uL14_bac-type"/>
</dbReference>
<sequence length="157" mass="17106">MFAAATAAARGLGSCLARSAAAPLLRPPLLTQPRRDMSIHLKTRLNVIDNTGAKEVECIDFYARKPARLGDAIRVVVKSAKHDGRVSKKDIVGAVVVRQKAKMQRPDGSVIFFQENACVLMKRDLSGPIGTRVTGPVARELRQGRFMKVVLMASRVV</sequence>
<dbReference type="PANTHER" id="PTHR11761">
    <property type="entry name" value="50S/60S RIBOSOMAL PROTEIN L14/L23"/>
    <property type="match status" value="1"/>
</dbReference>
<evidence type="ECO:0000256" key="2">
    <source>
        <dbReference type="ARBA" id="ARBA00022980"/>
    </source>
</evidence>
<dbReference type="AlphaFoldDB" id="A0A0M0LQA8"/>
<reference evidence="6" key="1">
    <citation type="journal article" date="2015" name="PLoS Genet.">
        <title>Genome Sequence and Transcriptome Analyses of Chrysochromulina tobin: Metabolic Tools for Enhanced Algal Fitness in the Prominent Order Prymnesiales (Haptophyceae).</title>
        <authorList>
            <person name="Hovde B.T."/>
            <person name="Deodato C.R."/>
            <person name="Hunsperger H.M."/>
            <person name="Ryken S.A."/>
            <person name="Yost W."/>
            <person name="Jha R.K."/>
            <person name="Patterson J."/>
            <person name="Monnat R.J. Jr."/>
            <person name="Barlow S.B."/>
            <person name="Starkenburg S.R."/>
            <person name="Cattolico R.A."/>
        </authorList>
    </citation>
    <scope>NUCLEOTIDE SEQUENCE</scope>
    <source>
        <strain evidence="6">CCMP291</strain>
    </source>
</reference>
<evidence type="ECO:0000313" key="6">
    <source>
        <dbReference type="Proteomes" id="UP000037460"/>
    </source>
</evidence>
<dbReference type="InterPro" id="IPR000218">
    <property type="entry name" value="Ribosomal_uL14"/>
</dbReference>
<comment type="similarity">
    <text evidence="1 4">Belongs to the universal ribosomal protein uL14 family.</text>
</comment>
<proteinExistence type="inferred from homology"/>
<keyword evidence="3 4" id="KW-0687">Ribonucleoprotein</keyword>
<organism evidence="5 6">
    <name type="scientific">Chrysochromulina tobinii</name>
    <dbReference type="NCBI Taxonomy" id="1460289"/>
    <lineage>
        <taxon>Eukaryota</taxon>
        <taxon>Haptista</taxon>
        <taxon>Haptophyta</taxon>
        <taxon>Prymnesiophyceae</taxon>
        <taxon>Prymnesiales</taxon>
        <taxon>Chrysochromulinaceae</taxon>
        <taxon>Chrysochromulina</taxon>
    </lineage>
</organism>
<dbReference type="CDD" id="cd00337">
    <property type="entry name" value="Ribosomal_uL14"/>
    <property type="match status" value="1"/>
</dbReference>
<dbReference type="SUPFAM" id="SSF50193">
    <property type="entry name" value="Ribosomal protein L14"/>
    <property type="match status" value="1"/>
</dbReference>
<dbReference type="Pfam" id="PF00238">
    <property type="entry name" value="Ribosomal_L14"/>
    <property type="match status" value="1"/>
</dbReference>
<dbReference type="Gene3D" id="2.40.150.20">
    <property type="entry name" value="Ribosomal protein L14"/>
    <property type="match status" value="1"/>
</dbReference>
<gene>
    <name evidence="5" type="ORF">Ctob_016037</name>
</gene>
<dbReference type="Proteomes" id="UP000037460">
    <property type="component" value="Unassembled WGS sequence"/>
</dbReference>
<dbReference type="PROSITE" id="PS00049">
    <property type="entry name" value="RIBOSOMAL_L14"/>
    <property type="match status" value="1"/>
</dbReference>
<evidence type="ECO:0000256" key="3">
    <source>
        <dbReference type="ARBA" id="ARBA00023274"/>
    </source>
</evidence>
<dbReference type="OrthoDB" id="274765at2759"/>
<dbReference type="GO" id="GO:0003735">
    <property type="term" value="F:structural constituent of ribosome"/>
    <property type="evidence" value="ECO:0007669"/>
    <property type="project" value="InterPro"/>
</dbReference>
<evidence type="ECO:0000256" key="4">
    <source>
        <dbReference type="RuleBase" id="RU003949"/>
    </source>
</evidence>
<keyword evidence="6" id="KW-1185">Reference proteome</keyword>
<dbReference type="InterPro" id="IPR019972">
    <property type="entry name" value="Ribosomal_uL14_CS"/>
</dbReference>
<dbReference type="HAMAP" id="MF_01367">
    <property type="entry name" value="Ribosomal_uL14"/>
    <property type="match status" value="1"/>
</dbReference>
<evidence type="ECO:0000313" key="5">
    <source>
        <dbReference type="EMBL" id="KOO53072.1"/>
    </source>
</evidence>
<dbReference type="NCBIfam" id="TIGR01067">
    <property type="entry name" value="rplN_bact"/>
    <property type="match status" value="1"/>
</dbReference>
<evidence type="ECO:0000256" key="1">
    <source>
        <dbReference type="ARBA" id="ARBA00010745"/>
    </source>
</evidence>
<dbReference type="PANTHER" id="PTHR11761:SF3">
    <property type="entry name" value="LARGE RIBOSOMAL SUBUNIT PROTEIN UL14M"/>
    <property type="match status" value="1"/>
</dbReference>
<dbReference type="GO" id="GO:0006412">
    <property type="term" value="P:translation"/>
    <property type="evidence" value="ECO:0007669"/>
    <property type="project" value="InterPro"/>
</dbReference>
<dbReference type="GO" id="GO:0005762">
    <property type="term" value="C:mitochondrial large ribosomal subunit"/>
    <property type="evidence" value="ECO:0007669"/>
    <property type="project" value="TreeGrafter"/>
</dbReference>
<accession>A0A0M0LQA8</accession>